<feature type="transmembrane region" description="Helical" evidence="13">
    <location>
        <begin position="96"/>
        <end position="112"/>
    </location>
</feature>
<evidence type="ECO:0000256" key="10">
    <source>
        <dbReference type="ARBA" id="ARBA00022989"/>
    </source>
</evidence>
<dbReference type="InterPro" id="IPR004316">
    <property type="entry name" value="SWEET_rpt"/>
</dbReference>
<evidence type="ECO:0000313" key="14">
    <source>
        <dbReference type="EMBL" id="CAL1288319.1"/>
    </source>
</evidence>
<evidence type="ECO:0000256" key="3">
    <source>
        <dbReference type="ARBA" id="ARBA00007809"/>
    </source>
</evidence>
<proteinExistence type="inferred from homology"/>
<evidence type="ECO:0000256" key="6">
    <source>
        <dbReference type="ARBA" id="ARBA00022475"/>
    </source>
</evidence>
<comment type="caution">
    <text evidence="14">The sequence shown here is derived from an EMBL/GenBank/DDBJ whole genome shotgun (WGS) entry which is preliminary data.</text>
</comment>
<feature type="transmembrane region" description="Helical" evidence="13">
    <location>
        <begin position="39"/>
        <end position="59"/>
    </location>
</feature>
<feature type="transmembrane region" description="Helical" evidence="13">
    <location>
        <begin position="124"/>
        <end position="143"/>
    </location>
</feature>
<evidence type="ECO:0000256" key="5">
    <source>
        <dbReference type="ARBA" id="ARBA00022448"/>
    </source>
</evidence>
<gene>
    <name evidence="14" type="ORF">LARSCL_LOCUS15280</name>
</gene>
<keyword evidence="15" id="KW-1185">Reference proteome</keyword>
<dbReference type="PANTHER" id="PTHR10791:SF112">
    <property type="entry name" value="SUGAR TRANSPORTER SWEET1"/>
    <property type="match status" value="1"/>
</dbReference>
<dbReference type="Proteomes" id="UP001497382">
    <property type="component" value="Unassembled WGS sequence"/>
</dbReference>
<evidence type="ECO:0000256" key="1">
    <source>
        <dbReference type="ARBA" id="ARBA00004651"/>
    </source>
</evidence>
<organism evidence="14 15">
    <name type="scientific">Larinioides sclopetarius</name>
    <dbReference type="NCBI Taxonomy" id="280406"/>
    <lineage>
        <taxon>Eukaryota</taxon>
        <taxon>Metazoa</taxon>
        <taxon>Ecdysozoa</taxon>
        <taxon>Arthropoda</taxon>
        <taxon>Chelicerata</taxon>
        <taxon>Arachnida</taxon>
        <taxon>Araneae</taxon>
        <taxon>Araneomorphae</taxon>
        <taxon>Entelegynae</taxon>
        <taxon>Araneoidea</taxon>
        <taxon>Araneidae</taxon>
        <taxon>Larinioides</taxon>
    </lineage>
</organism>
<accession>A0AAV2AYZ4</accession>
<sequence length="213" mass="23438">MDLTFLVGNIAVVCTIAASFSGIPLILEFFQKKSTENASVLPFLASMTCTSLWLLYSIIMNDPLMQTVNLICVILYTIYVGSFYVNTVHKKKTQQMVGIVLAFLISTYLYGFHLADIPTGTNTLGFLAAIGSILASAAPLASITQVFQTKSSESLPFLIIFSTFVVTFLWFIYGILIENSFVQVPNFISAVISAFQLGLIAVFPKKLQEKKTE</sequence>
<comment type="subcellular location">
    <subcellularLocation>
        <location evidence="1">Cell membrane</location>
        <topology evidence="1">Multi-pass membrane protein</topology>
    </subcellularLocation>
    <subcellularLocation>
        <location evidence="2">Golgi apparatus membrane</location>
        <topology evidence="2">Multi-pass membrane protein</topology>
    </subcellularLocation>
</comment>
<evidence type="ECO:0000256" key="11">
    <source>
        <dbReference type="ARBA" id="ARBA00023034"/>
    </source>
</evidence>
<keyword evidence="10 13" id="KW-1133">Transmembrane helix</keyword>
<protein>
    <recommendedName>
        <fullName evidence="4">Sugar transporter SWEET1</fullName>
    </recommendedName>
</protein>
<dbReference type="Pfam" id="PF03083">
    <property type="entry name" value="MtN3_slv"/>
    <property type="match status" value="2"/>
</dbReference>
<evidence type="ECO:0000256" key="9">
    <source>
        <dbReference type="ARBA" id="ARBA00022737"/>
    </source>
</evidence>
<feature type="transmembrane region" description="Helical" evidence="13">
    <location>
        <begin position="6"/>
        <end position="27"/>
    </location>
</feature>
<keyword evidence="11" id="KW-0333">Golgi apparatus</keyword>
<keyword evidence="12 13" id="KW-0472">Membrane</keyword>
<evidence type="ECO:0000256" key="8">
    <source>
        <dbReference type="ARBA" id="ARBA00022692"/>
    </source>
</evidence>
<dbReference type="GO" id="GO:0051119">
    <property type="term" value="F:sugar transmembrane transporter activity"/>
    <property type="evidence" value="ECO:0007669"/>
    <property type="project" value="InterPro"/>
</dbReference>
<evidence type="ECO:0000313" key="15">
    <source>
        <dbReference type="Proteomes" id="UP001497382"/>
    </source>
</evidence>
<evidence type="ECO:0000256" key="2">
    <source>
        <dbReference type="ARBA" id="ARBA00004653"/>
    </source>
</evidence>
<dbReference type="EMBL" id="CAXIEN010000229">
    <property type="protein sequence ID" value="CAL1288319.1"/>
    <property type="molecule type" value="Genomic_DNA"/>
</dbReference>
<keyword evidence="7" id="KW-0762">Sugar transport</keyword>
<comment type="similarity">
    <text evidence="3">Belongs to the SWEET sugar transporter family.</text>
</comment>
<dbReference type="FunFam" id="1.20.1280.290:FF:000004">
    <property type="entry name" value="Sugar transporter SWEET"/>
    <property type="match status" value="1"/>
</dbReference>
<evidence type="ECO:0000256" key="12">
    <source>
        <dbReference type="ARBA" id="ARBA00023136"/>
    </source>
</evidence>
<keyword evidence="6" id="KW-1003">Cell membrane</keyword>
<dbReference type="GO" id="GO:0005886">
    <property type="term" value="C:plasma membrane"/>
    <property type="evidence" value="ECO:0007669"/>
    <property type="project" value="UniProtKB-SubCell"/>
</dbReference>
<dbReference type="Gene3D" id="1.20.1280.290">
    <property type="match status" value="2"/>
</dbReference>
<evidence type="ECO:0000256" key="4">
    <source>
        <dbReference type="ARBA" id="ARBA00021741"/>
    </source>
</evidence>
<feature type="transmembrane region" description="Helical" evidence="13">
    <location>
        <begin position="155"/>
        <end position="176"/>
    </location>
</feature>
<name>A0AAV2AYZ4_9ARAC</name>
<feature type="transmembrane region" description="Helical" evidence="13">
    <location>
        <begin position="65"/>
        <end position="84"/>
    </location>
</feature>
<keyword evidence="8 13" id="KW-0812">Transmembrane</keyword>
<feature type="transmembrane region" description="Helical" evidence="13">
    <location>
        <begin position="182"/>
        <end position="203"/>
    </location>
</feature>
<keyword evidence="9" id="KW-0677">Repeat</keyword>
<evidence type="ECO:0000256" key="7">
    <source>
        <dbReference type="ARBA" id="ARBA00022597"/>
    </source>
</evidence>
<evidence type="ECO:0000256" key="13">
    <source>
        <dbReference type="SAM" id="Phobius"/>
    </source>
</evidence>
<dbReference type="GO" id="GO:0000139">
    <property type="term" value="C:Golgi membrane"/>
    <property type="evidence" value="ECO:0007669"/>
    <property type="project" value="UniProtKB-SubCell"/>
</dbReference>
<dbReference type="PANTHER" id="PTHR10791">
    <property type="entry name" value="RAG1-ACTIVATING PROTEIN 1"/>
    <property type="match status" value="1"/>
</dbReference>
<keyword evidence="5" id="KW-0813">Transport</keyword>
<dbReference type="AlphaFoldDB" id="A0AAV2AYZ4"/>
<dbReference type="InterPro" id="IPR047664">
    <property type="entry name" value="SWEET"/>
</dbReference>
<reference evidence="14 15" key="1">
    <citation type="submission" date="2024-04" db="EMBL/GenBank/DDBJ databases">
        <authorList>
            <person name="Rising A."/>
            <person name="Reimegard J."/>
            <person name="Sonavane S."/>
            <person name="Akerstrom W."/>
            <person name="Nylinder S."/>
            <person name="Hedman E."/>
            <person name="Kallberg Y."/>
        </authorList>
    </citation>
    <scope>NUCLEOTIDE SEQUENCE [LARGE SCALE GENOMIC DNA]</scope>
</reference>